<gene>
    <name evidence="2" type="ORF">CHC_T00000676001</name>
</gene>
<feature type="compositionally biased region" description="Low complexity" evidence="1">
    <location>
        <begin position="93"/>
        <end position="106"/>
    </location>
</feature>
<name>R7QPZ4_CHOCR</name>
<dbReference type="RefSeq" id="XP_005710478.1">
    <property type="nucleotide sequence ID" value="XM_005710421.1"/>
</dbReference>
<evidence type="ECO:0000256" key="1">
    <source>
        <dbReference type="SAM" id="MobiDB-lite"/>
    </source>
</evidence>
<dbReference type="AlphaFoldDB" id="R7QPZ4"/>
<accession>R7QPZ4</accession>
<proteinExistence type="predicted"/>
<dbReference type="GeneID" id="17318196"/>
<keyword evidence="3" id="KW-1185">Reference proteome</keyword>
<feature type="region of interest" description="Disordered" evidence="1">
    <location>
        <begin position="93"/>
        <end position="144"/>
    </location>
</feature>
<protein>
    <submittedName>
        <fullName evidence="2">Uncharacterized protein</fullName>
    </submittedName>
</protein>
<evidence type="ECO:0000313" key="2">
    <source>
        <dbReference type="EMBL" id="CDF40184.1"/>
    </source>
</evidence>
<reference evidence="3" key="1">
    <citation type="journal article" date="2013" name="Proc. Natl. Acad. Sci. U.S.A.">
        <title>Genome structure and metabolic features in the red seaweed Chondrus crispus shed light on evolution of the Archaeplastida.</title>
        <authorList>
            <person name="Collen J."/>
            <person name="Porcel B."/>
            <person name="Carre W."/>
            <person name="Ball S.G."/>
            <person name="Chaparro C."/>
            <person name="Tonon T."/>
            <person name="Barbeyron T."/>
            <person name="Michel G."/>
            <person name="Noel B."/>
            <person name="Valentin K."/>
            <person name="Elias M."/>
            <person name="Artiguenave F."/>
            <person name="Arun A."/>
            <person name="Aury J.M."/>
            <person name="Barbosa-Neto J.F."/>
            <person name="Bothwell J.H."/>
            <person name="Bouget F.Y."/>
            <person name="Brillet L."/>
            <person name="Cabello-Hurtado F."/>
            <person name="Capella-Gutierrez S."/>
            <person name="Charrier B."/>
            <person name="Cladiere L."/>
            <person name="Cock J.M."/>
            <person name="Coelho S.M."/>
            <person name="Colleoni C."/>
            <person name="Czjzek M."/>
            <person name="Da Silva C."/>
            <person name="Delage L."/>
            <person name="Denoeud F."/>
            <person name="Deschamps P."/>
            <person name="Dittami S.M."/>
            <person name="Gabaldon T."/>
            <person name="Gachon C.M."/>
            <person name="Groisillier A."/>
            <person name="Herve C."/>
            <person name="Jabbari K."/>
            <person name="Katinka M."/>
            <person name="Kloareg B."/>
            <person name="Kowalczyk N."/>
            <person name="Labadie K."/>
            <person name="Leblanc C."/>
            <person name="Lopez P.J."/>
            <person name="McLachlan D.H."/>
            <person name="Meslet-Cladiere L."/>
            <person name="Moustafa A."/>
            <person name="Nehr Z."/>
            <person name="Nyvall Collen P."/>
            <person name="Panaud O."/>
            <person name="Partensky F."/>
            <person name="Poulain J."/>
            <person name="Rensing S.A."/>
            <person name="Rousvoal S."/>
            <person name="Samson G."/>
            <person name="Symeonidi A."/>
            <person name="Weissenbach J."/>
            <person name="Zambounis A."/>
            <person name="Wincker P."/>
            <person name="Boyen C."/>
        </authorList>
    </citation>
    <scope>NUCLEOTIDE SEQUENCE [LARGE SCALE GENOMIC DNA]</scope>
    <source>
        <strain evidence="3">cv. Stackhouse</strain>
    </source>
</reference>
<sequence>MPVPSRSLPPQCRSRPLQSRSPSLCQLRAHRTRLLPLCRPDVRLLRKNPDFMAGWVDFRLLSSRFPFPSWAISWAELRGGYLLASDHTAFYAAPPDTGPSTTSSTPPAVPSLTHRPAPVPLSFASEAPPSGSRASIHISTAQSS</sequence>
<feature type="compositionally biased region" description="Low complexity" evidence="1">
    <location>
        <begin position="9"/>
        <end position="20"/>
    </location>
</feature>
<evidence type="ECO:0000313" key="3">
    <source>
        <dbReference type="Proteomes" id="UP000012073"/>
    </source>
</evidence>
<organism evidence="2 3">
    <name type="scientific">Chondrus crispus</name>
    <name type="common">Carrageen Irish moss</name>
    <name type="synonym">Polymorpha crispa</name>
    <dbReference type="NCBI Taxonomy" id="2769"/>
    <lineage>
        <taxon>Eukaryota</taxon>
        <taxon>Rhodophyta</taxon>
        <taxon>Florideophyceae</taxon>
        <taxon>Rhodymeniophycidae</taxon>
        <taxon>Gigartinales</taxon>
        <taxon>Gigartinaceae</taxon>
        <taxon>Chondrus</taxon>
    </lineage>
</organism>
<dbReference type="Proteomes" id="UP000012073">
    <property type="component" value="Unassembled WGS sequence"/>
</dbReference>
<dbReference type="KEGG" id="ccp:CHC_T00000676001"/>
<feature type="region of interest" description="Disordered" evidence="1">
    <location>
        <begin position="1"/>
        <end position="20"/>
    </location>
</feature>
<dbReference type="EMBL" id="HG002137">
    <property type="protein sequence ID" value="CDF40184.1"/>
    <property type="molecule type" value="Genomic_DNA"/>
</dbReference>
<dbReference type="Gramene" id="CDF40184">
    <property type="protein sequence ID" value="CDF40184"/>
    <property type="gene ID" value="CHC_T00000676001"/>
</dbReference>